<keyword evidence="3 4" id="KW-0378">Hydrolase</keyword>
<evidence type="ECO:0000313" key="5">
    <source>
        <dbReference type="Proteomes" id="UP000007488"/>
    </source>
</evidence>
<dbReference type="NCBIfam" id="TIGR01230">
    <property type="entry name" value="agmatinase"/>
    <property type="match status" value="1"/>
</dbReference>
<dbReference type="PANTHER" id="PTHR11358:SF26">
    <property type="entry name" value="GUANIDINO ACID HYDROLASE, MITOCHONDRIAL"/>
    <property type="match status" value="1"/>
</dbReference>
<evidence type="ECO:0000256" key="1">
    <source>
        <dbReference type="ARBA" id="ARBA00009227"/>
    </source>
</evidence>
<evidence type="ECO:0000313" key="4">
    <source>
        <dbReference type="EMBL" id="ADY55312.1"/>
    </source>
</evidence>
<dbReference type="InterPro" id="IPR006035">
    <property type="entry name" value="Ureohydrolase"/>
</dbReference>
<dbReference type="eggNOG" id="COG0010">
    <property type="taxonomic scope" value="Bacteria"/>
</dbReference>
<name>F0T2J4_SYNGF</name>
<evidence type="ECO:0000256" key="2">
    <source>
        <dbReference type="ARBA" id="ARBA00022723"/>
    </source>
</evidence>
<accession>F0T2J4</accession>
<dbReference type="OrthoDB" id="9788689at2"/>
<dbReference type="PANTHER" id="PTHR11358">
    <property type="entry name" value="ARGINASE/AGMATINASE"/>
    <property type="match status" value="1"/>
</dbReference>
<dbReference type="EC" id="3.5.3.11" evidence="4"/>
<dbReference type="EMBL" id="CP002547">
    <property type="protein sequence ID" value="ADY55312.1"/>
    <property type="molecule type" value="Genomic_DNA"/>
</dbReference>
<dbReference type="Proteomes" id="UP000007488">
    <property type="component" value="Chromosome"/>
</dbReference>
<dbReference type="SUPFAM" id="SSF52768">
    <property type="entry name" value="Arginase/deacetylase"/>
    <property type="match status" value="1"/>
</dbReference>
<dbReference type="GO" id="GO:0033389">
    <property type="term" value="P:putrescine biosynthetic process from arginine, via agmatine"/>
    <property type="evidence" value="ECO:0007669"/>
    <property type="project" value="TreeGrafter"/>
</dbReference>
<dbReference type="Pfam" id="PF00491">
    <property type="entry name" value="Arginase"/>
    <property type="match status" value="1"/>
</dbReference>
<proteinExistence type="inferred from homology"/>
<protein>
    <submittedName>
        <fullName evidence="4">Agmatinase</fullName>
        <ecNumber evidence="4">3.5.3.11</ecNumber>
    </submittedName>
</protein>
<organism evidence="4 5">
    <name type="scientific">Syntrophobotulus glycolicus (strain DSM 8271 / FlGlyR)</name>
    <dbReference type="NCBI Taxonomy" id="645991"/>
    <lineage>
        <taxon>Bacteria</taxon>
        <taxon>Bacillati</taxon>
        <taxon>Bacillota</taxon>
        <taxon>Clostridia</taxon>
        <taxon>Eubacteriales</taxon>
        <taxon>Desulfitobacteriaceae</taxon>
        <taxon>Syntrophobotulus</taxon>
    </lineage>
</organism>
<dbReference type="CDD" id="cd09990">
    <property type="entry name" value="Agmatinase-like"/>
    <property type="match status" value="1"/>
</dbReference>
<sequence length="337" mass="36419">MNNYYITCGKREAQNDFPTHLISGIPSFLKAAILPPVESVLREHQVKAAVLGLPWEHTNTCRPGASMGPRAVRNATDHYLSYHGEFQVDLFNALNLVDCGDVQIMPGNAKVTFERAEECLLNIINAGAVPFVFGGDDSCPIPVTSAVSKTCQKGNIGYIHFDAHLDTAKDVGGELLNHACPVSRTAELPNCRGENVAIVGINGALNPPEEIDYCRENGIHVYSIWDIEERGVDTVIADIIEKVWAPGVEKVVLQTDLDCMDQAFVPGITTPETGGLTPREMLKFVRAFAKKGIAAYVIAECSPVYDPANISARVAVRLAMDAMGTIANPNGSGRISK</sequence>
<reference evidence="5" key="2">
    <citation type="submission" date="2011-02" db="EMBL/GenBank/DDBJ databases">
        <title>The complete genome of Syntrophobotulus glycolicus DSM 8271.</title>
        <authorList>
            <person name="Lucas S."/>
            <person name="Copeland A."/>
            <person name="Lapidus A."/>
            <person name="Bruce D."/>
            <person name="Goodwin L."/>
            <person name="Pitluck S."/>
            <person name="Kyrpides N."/>
            <person name="Mavromatis K."/>
            <person name="Pagani I."/>
            <person name="Ivanova N."/>
            <person name="Mikhailova N."/>
            <person name="Chertkov O."/>
            <person name="Held B."/>
            <person name="Detter J.C."/>
            <person name="Tapia R."/>
            <person name="Han C."/>
            <person name="Land M."/>
            <person name="Hauser L."/>
            <person name="Markowitz V."/>
            <person name="Cheng J.-F."/>
            <person name="Hugenholtz P."/>
            <person name="Woyke T."/>
            <person name="Wu D."/>
            <person name="Spring S."/>
            <person name="Schroeder M."/>
            <person name="Brambilla E."/>
            <person name="Klenk H.-P."/>
            <person name="Eisen J.A."/>
        </authorList>
    </citation>
    <scope>NUCLEOTIDE SEQUENCE [LARGE SCALE GENOMIC DNA]</scope>
    <source>
        <strain evidence="5">DSM 8271 / FlGlyR</strain>
    </source>
</reference>
<evidence type="ECO:0000256" key="3">
    <source>
        <dbReference type="ARBA" id="ARBA00022801"/>
    </source>
</evidence>
<comment type="similarity">
    <text evidence="1">Belongs to the arginase family. Agmatinase subfamily.</text>
</comment>
<dbReference type="PROSITE" id="PS51409">
    <property type="entry name" value="ARGINASE_2"/>
    <property type="match status" value="1"/>
</dbReference>
<keyword evidence="2" id="KW-0479">Metal-binding</keyword>
<gene>
    <name evidence="4" type="ordered locus">Sgly_0971</name>
</gene>
<keyword evidence="5" id="KW-1185">Reference proteome</keyword>
<dbReference type="RefSeq" id="WP_013624183.1">
    <property type="nucleotide sequence ID" value="NC_015172.1"/>
</dbReference>
<dbReference type="PRINTS" id="PR00116">
    <property type="entry name" value="ARGINASE"/>
</dbReference>
<dbReference type="KEGG" id="sgy:Sgly_0971"/>
<dbReference type="STRING" id="645991.Sgly_0971"/>
<dbReference type="Gene3D" id="3.40.800.10">
    <property type="entry name" value="Ureohydrolase domain"/>
    <property type="match status" value="1"/>
</dbReference>
<reference evidence="4 5" key="1">
    <citation type="journal article" date="2011" name="Stand. Genomic Sci.">
        <title>Complete genome sequence of Syntrophobotulus glycolicus type strain (FlGlyR).</title>
        <authorList>
            <person name="Han C."/>
            <person name="Mwirichia R."/>
            <person name="Chertkov O."/>
            <person name="Held B."/>
            <person name="Lapidus A."/>
            <person name="Nolan M."/>
            <person name="Lucas S."/>
            <person name="Hammon N."/>
            <person name="Deshpande S."/>
            <person name="Cheng J.F."/>
            <person name="Tapia R."/>
            <person name="Goodwin L."/>
            <person name="Pitluck S."/>
            <person name="Huntemann M."/>
            <person name="Liolios K."/>
            <person name="Ivanova N."/>
            <person name="Pagani I."/>
            <person name="Mavromatis K."/>
            <person name="Ovchinikova G."/>
            <person name="Pati A."/>
            <person name="Chen A."/>
            <person name="Palaniappan K."/>
            <person name="Land M."/>
            <person name="Hauser L."/>
            <person name="Brambilla E.M."/>
            <person name="Rohde M."/>
            <person name="Spring S."/>
            <person name="Sikorski J."/>
            <person name="Goker M."/>
            <person name="Woyke T."/>
            <person name="Bristow J."/>
            <person name="Eisen J.A."/>
            <person name="Markowitz V."/>
            <person name="Hugenholtz P."/>
            <person name="Kyrpides N.C."/>
            <person name="Klenk H.P."/>
            <person name="Detter J.C."/>
        </authorList>
    </citation>
    <scope>NUCLEOTIDE SEQUENCE [LARGE SCALE GENOMIC DNA]</scope>
    <source>
        <strain evidence="5">DSM 8271 / FlGlyR</strain>
    </source>
</reference>
<dbReference type="GO" id="GO:0008783">
    <property type="term" value="F:agmatinase activity"/>
    <property type="evidence" value="ECO:0007669"/>
    <property type="project" value="UniProtKB-EC"/>
</dbReference>
<dbReference type="InterPro" id="IPR005925">
    <property type="entry name" value="Agmatinase-rel"/>
</dbReference>
<dbReference type="PIRSF" id="PIRSF036979">
    <property type="entry name" value="Arginase"/>
    <property type="match status" value="1"/>
</dbReference>
<dbReference type="HOGENOM" id="CLU_039478_0_1_9"/>
<dbReference type="AlphaFoldDB" id="F0T2J4"/>
<dbReference type="InterPro" id="IPR023696">
    <property type="entry name" value="Ureohydrolase_dom_sf"/>
</dbReference>
<dbReference type="GO" id="GO:0046872">
    <property type="term" value="F:metal ion binding"/>
    <property type="evidence" value="ECO:0007669"/>
    <property type="project" value="UniProtKB-KW"/>
</dbReference>